<evidence type="ECO:0000256" key="6">
    <source>
        <dbReference type="ARBA" id="ARBA00023277"/>
    </source>
</evidence>
<evidence type="ECO:0000256" key="7">
    <source>
        <dbReference type="ARBA" id="ARBA00025803"/>
    </source>
</evidence>
<proteinExistence type="inferred from homology"/>
<keyword evidence="6" id="KW-0119">Carbohydrate metabolism</keyword>
<keyword evidence="10" id="KW-0732">Signal</keyword>
<dbReference type="AlphaFoldDB" id="A0A9P8AA58"/>
<dbReference type="Gene3D" id="3.40.50.11350">
    <property type="match status" value="1"/>
</dbReference>
<evidence type="ECO:0000256" key="9">
    <source>
        <dbReference type="SAM" id="MobiDB-lite"/>
    </source>
</evidence>
<comment type="subcellular location">
    <subcellularLocation>
        <location evidence="1">Endoplasmic reticulum</location>
    </subcellularLocation>
</comment>
<organism evidence="11 12">
    <name type="scientific">Mortierella alpina</name>
    <name type="common">Oleaginous fungus</name>
    <name type="synonym">Mortierella renispora</name>
    <dbReference type="NCBI Taxonomy" id="64518"/>
    <lineage>
        <taxon>Eukaryota</taxon>
        <taxon>Fungi</taxon>
        <taxon>Fungi incertae sedis</taxon>
        <taxon>Mucoromycota</taxon>
        <taxon>Mortierellomycotina</taxon>
        <taxon>Mortierellomycetes</taxon>
        <taxon>Mortierellales</taxon>
        <taxon>Mortierellaceae</taxon>
        <taxon>Mortierella</taxon>
    </lineage>
</organism>
<dbReference type="GO" id="GO:0046922">
    <property type="term" value="F:peptide-O-fucosyltransferase activity"/>
    <property type="evidence" value="ECO:0007669"/>
    <property type="project" value="InterPro"/>
</dbReference>
<evidence type="ECO:0000256" key="2">
    <source>
        <dbReference type="ARBA" id="ARBA00004922"/>
    </source>
</evidence>
<evidence type="ECO:0000256" key="8">
    <source>
        <dbReference type="ARBA" id="ARBA00026232"/>
    </source>
</evidence>
<evidence type="ECO:0000313" key="12">
    <source>
        <dbReference type="Proteomes" id="UP000717515"/>
    </source>
</evidence>
<dbReference type="GO" id="GO:0006004">
    <property type="term" value="P:fucose metabolic process"/>
    <property type="evidence" value="ECO:0007669"/>
    <property type="project" value="UniProtKB-KW"/>
</dbReference>
<evidence type="ECO:0000256" key="10">
    <source>
        <dbReference type="SAM" id="SignalP"/>
    </source>
</evidence>
<dbReference type="InterPro" id="IPR019378">
    <property type="entry name" value="GDP-Fuc_O-FucTrfase"/>
</dbReference>
<dbReference type="Proteomes" id="UP000717515">
    <property type="component" value="Unassembled WGS sequence"/>
</dbReference>
<sequence length="516" mass="58600">MSGMRQRKLVSAGLILLTCWSLLHLFTNLDYNTVNPSSSPSSGPEKDDAPHPHSRPPAFVKNPPPPPFVESIPEPLPDTKSVLRQINDANQQGSMRVPEVKTLVLSNDIPKPRTYLDPSEKYLGFMMYAGITNQPFRISWWLTLRFTLFPDHIAKKFMALENAAYAALLLNRTLIIPPVVTNSHDKYNSNQRWSEFFDLPRFTSLTGIKAVEWHDVRPLTNEQIEVGREQARMGGKSYLLWNLLAENLTCQVIYGYGDSERLHTTELTFARQFLLSPQFVRPPSRNPNTTVYDRVKIGAKDNKNLNDVVTFEDLVGRYGDRQDQLLFLSHAFKLKDPSGGSRPTVGMNFYFLPTVTNYAARLIRHRAPETKENGGRYIAIHIRRGDIWQKCRSQSEEAMLACIIPLGRYAESVDKARKQAGANLPVIVTTDSKSEEDHTTISRMGWRRLNHEVYTTEEELGIFGPAMVDAAILANAEVMIGTFVSSMSRVAARRQKSWHQREVIYPRTTPSWVPTV</sequence>
<dbReference type="PANTHER" id="PTHR13398">
    <property type="entry name" value="GDP-FUCOSE PROTEIN O-FUCOSYLTRANSFERASE 2"/>
    <property type="match status" value="1"/>
</dbReference>
<keyword evidence="3" id="KW-0808">Transferase</keyword>
<name>A0A9P8AA58_MORAP</name>
<reference evidence="11" key="1">
    <citation type="submission" date="2021-07" db="EMBL/GenBank/DDBJ databases">
        <title>Draft genome of Mortierella alpina, strain LL118, isolated from an aspen leaf litter sample.</title>
        <authorList>
            <person name="Yang S."/>
            <person name="Vinatzer B.A."/>
        </authorList>
    </citation>
    <scope>NUCLEOTIDE SEQUENCE</scope>
    <source>
        <strain evidence="11">LL118</strain>
    </source>
</reference>
<feature type="chain" id="PRO_5040142669" description="GDP-fucose protein O-fucosyltransferase 2" evidence="10">
    <location>
        <begin position="26"/>
        <end position="516"/>
    </location>
</feature>
<gene>
    <name evidence="11" type="ORF">KVV02_000034</name>
</gene>
<accession>A0A9P8AA58</accession>
<comment type="pathway">
    <text evidence="2">Protein modification; protein glycosylation.</text>
</comment>
<protein>
    <recommendedName>
        <fullName evidence="8">GDP-fucose protein O-fucosyltransferase 2</fullName>
    </recommendedName>
</protein>
<dbReference type="CDD" id="cd11296">
    <property type="entry name" value="O-FucT_like"/>
    <property type="match status" value="1"/>
</dbReference>
<dbReference type="InterPro" id="IPR045130">
    <property type="entry name" value="OFUT2-like"/>
</dbReference>
<comment type="caution">
    <text evidence="11">The sequence shown here is derived from an EMBL/GenBank/DDBJ whole genome shotgun (WGS) entry which is preliminary data.</text>
</comment>
<evidence type="ECO:0000256" key="1">
    <source>
        <dbReference type="ARBA" id="ARBA00004240"/>
    </source>
</evidence>
<dbReference type="Pfam" id="PF10250">
    <property type="entry name" value="O-FucT"/>
    <property type="match status" value="1"/>
</dbReference>
<comment type="similarity">
    <text evidence="7">Belongs to the glycosyltransferase 68 family.</text>
</comment>
<evidence type="ECO:0000313" key="11">
    <source>
        <dbReference type="EMBL" id="KAG9325286.1"/>
    </source>
</evidence>
<evidence type="ECO:0000256" key="4">
    <source>
        <dbReference type="ARBA" id="ARBA00022824"/>
    </source>
</evidence>
<dbReference type="PANTHER" id="PTHR13398:SF0">
    <property type="entry name" value="GDP-FUCOSE PROTEIN O-FUCOSYLTRANSFERASE 2"/>
    <property type="match status" value="1"/>
</dbReference>
<dbReference type="EMBL" id="JAIFTL010000044">
    <property type="protein sequence ID" value="KAG9325286.1"/>
    <property type="molecule type" value="Genomic_DNA"/>
</dbReference>
<keyword evidence="4" id="KW-0256">Endoplasmic reticulum</keyword>
<feature type="region of interest" description="Disordered" evidence="9">
    <location>
        <begin position="35"/>
        <end position="72"/>
    </location>
</feature>
<dbReference type="GO" id="GO:0005783">
    <property type="term" value="C:endoplasmic reticulum"/>
    <property type="evidence" value="ECO:0007669"/>
    <property type="project" value="UniProtKB-SubCell"/>
</dbReference>
<evidence type="ECO:0000256" key="3">
    <source>
        <dbReference type="ARBA" id="ARBA00022679"/>
    </source>
</evidence>
<feature type="signal peptide" evidence="10">
    <location>
        <begin position="1"/>
        <end position="25"/>
    </location>
</feature>
<keyword evidence="5" id="KW-0294">Fucose metabolism</keyword>
<evidence type="ECO:0000256" key="5">
    <source>
        <dbReference type="ARBA" id="ARBA00023253"/>
    </source>
</evidence>